<reference evidence="2 3" key="1">
    <citation type="journal article" date="2015" name="Nature">
        <title>rRNA introns, odd ribosomes, and small enigmatic genomes across a large radiation of phyla.</title>
        <authorList>
            <person name="Brown C.T."/>
            <person name="Hug L.A."/>
            <person name="Thomas B.C."/>
            <person name="Sharon I."/>
            <person name="Castelle C.J."/>
            <person name="Singh A."/>
            <person name="Wilkins M.J."/>
            <person name="Williams K.H."/>
            <person name="Banfield J.F."/>
        </authorList>
    </citation>
    <scope>NUCLEOTIDE SEQUENCE [LARGE SCALE GENOMIC DNA]</scope>
</reference>
<evidence type="ECO:0000256" key="1">
    <source>
        <dbReference type="SAM" id="Phobius"/>
    </source>
</evidence>
<accession>A0A0G0KBY9</accession>
<dbReference type="EMBL" id="LBTW01000074">
    <property type="protein sequence ID" value="KKQ46619.1"/>
    <property type="molecule type" value="Genomic_DNA"/>
</dbReference>
<gene>
    <name evidence="2" type="ORF">US67_C0074G0003</name>
</gene>
<evidence type="ECO:0000313" key="3">
    <source>
        <dbReference type="Proteomes" id="UP000034366"/>
    </source>
</evidence>
<sequence length="73" mass="8620">MSDRIKYQKILTFVFFPFAVFGLIYVLIRRKSSDVKNAVLSFMKRNGEGLDSMTGNDEYRYNLLEKLKFTLNK</sequence>
<proteinExistence type="predicted"/>
<dbReference type="AlphaFoldDB" id="A0A0G0KBY9"/>
<comment type="caution">
    <text evidence="2">The sequence shown here is derived from an EMBL/GenBank/DDBJ whole genome shotgun (WGS) entry which is preliminary data.</text>
</comment>
<keyword evidence="1" id="KW-0472">Membrane</keyword>
<dbReference type="Proteomes" id="UP000034366">
    <property type="component" value="Unassembled WGS sequence"/>
</dbReference>
<protein>
    <submittedName>
        <fullName evidence="2">Uncharacterized protein</fullName>
    </submittedName>
</protein>
<name>A0A0G0KBY9_9BACT</name>
<keyword evidence="1" id="KW-0812">Transmembrane</keyword>
<evidence type="ECO:0000313" key="2">
    <source>
        <dbReference type="EMBL" id="KKQ46619.1"/>
    </source>
</evidence>
<keyword evidence="1" id="KW-1133">Transmembrane helix</keyword>
<feature type="transmembrane region" description="Helical" evidence="1">
    <location>
        <begin position="6"/>
        <end position="28"/>
    </location>
</feature>
<organism evidence="2 3">
    <name type="scientific">Candidatus Woesebacteria bacterium GW2011_GWD1_38_10</name>
    <dbReference type="NCBI Taxonomy" id="1618592"/>
    <lineage>
        <taxon>Bacteria</taxon>
        <taxon>Candidatus Woeseibacteriota</taxon>
    </lineage>
</organism>